<reference evidence="13" key="1">
    <citation type="submission" date="2014-11" db="EMBL/GenBank/DDBJ databases">
        <authorList>
            <person name="Hornung B.V."/>
        </authorList>
    </citation>
    <scope>NUCLEOTIDE SEQUENCE</scope>
    <source>
        <strain evidence="13">INE</strain>
    </source>
</reference>
<evidence type="ECO:0000256" key="5">
    <source>
        <dbReference type="ARBA" id="ARBA00022679"/>
    </source>
</evidence>
<dbReference type="InterPro" id="IPR002218">
    <property type="entry name" value="MnmG-rel"/>
</dbReference>
<keyword evidence="8 10" id="KW-0521">NADP</keyword>
<evidence type="ECO:0000256" key="3">
    <source>
        <dbReference type="ARBA" id="ARBA00022603"/>
    </source>
</evidence>
<dbReference type="EMBL" id="CDGJ01000048">
    <property type="protein sequence ID" value="CEJ07294.1"/>
    <property type="molecule type" value="Genomic_DNA"/>
</dbReference>
<dbReference type="GO" id="GO:0016491">
    <property type="term" value="F:oxidoreductase activity"/>
    <property type="evidence" value="ECO:0007669"/>
    <property type="project" value="UniProtKB-KW"/>
</dbReference>
<keyword evidence="7 10" id="KW-0274">FAD</keyword>
<organism evidence="12">
    <name type="scientific">Acididesulfobacillus acetoxydans</name>
    <dbReference type="NCBI Taxonomy" id="1561005"/>
    <lineage>
        <taxon>Bacteria</taxon>
        <taxon>Bacillati</taxon>
        <taxon>Bacillota</taxon>
        <taxon>Clostridia</taxon>
        <taxon>Eubacteriales</taxon>
        <taxon>Peptococcaceae</taxon>
        <taxon>Acididesulfobacillus</taxon>
    </lineage>
</organism>
<evidence type="ECO:0000313" key="12">
    <source>
        <dbReference type="EMBL" id="CAA7602560.1"/>
    </source>
</evidence>
<dbReference type="RefSeq" id="WP_240985908.1">
    <property type="nucleotide sequence ID" value="NZ_CDGJ01000048.1"/>
</dbReference>
<gene>
    <name evidence="10" type="primary">trmFO</name>
    <name evidence="13" type="ORF">DEACI_1755</name>
    <name evidence="12" type="ORF">DEACI_3239</name>
</gene>
<comment type="catalytic activity">
    <reaction evidence="10">
        <text>uridine(54) in tRNA + (6R)-5,10-methylene-5,6,7,8-tetrahydrofolate + NADPH + H(+) = 5-methyluridine(54) in tRNA + (6S)-5,6,7,8-tetrahydrofolate + NADP(+)</text>
        <dbReference type="Rhea" id="RHEA:62372"/>
        <dbReference type="Rhea" id="RHEA-COMP:10167"/>
        <dbReference type="Rhea" id="RHEA-COMP:10193"/>
        <dbReference type="ChEBI" id="CHEBI:15378"/>
        <dbReference type="ChEBI" id="CHEBI:15636"/>
        <dbReference type="ChEBI" id="CHEBI:57453"/>
        <dbReference type="ChEBI" id="CHEBI:57783"/>
        <dbReference type="ChEBI" id="CHEBI:58349"/>
        <dbReference type="ChEBI" id="CHEBI:65315"/>
        <dbReference type="ChEBI" id="CHEBI:74447"/>
        <dbReference type="EC" id="2.1.1.74"/>
    </reaction>
</comment>
<comment type="similarity">
    <text evidence="10">Belongs to the MnmG family. TrmFO subfamily.</text>
</comment>
<keyword evidence="4 10" id="KW-0285">Flavoprotein</keyword>
<comment type="function">
    <text evidence="10">Catalyzes the folate-dependent formation of 5-methyl-uridine at position 54 (M-5-U54) in all tRNAs.</text>
</comment>
<comment type="catalytic activity">
    <reaction evidence="10">
        <text>uridine(54) in tRNA + (6R)-5,10-methylene-5,6,7,8-tetrahydrofolate + NADH + H(+) = 5-methyluridine(54) in tRNA + (6S)-5,6,7,8-tetrahydrofolate + NAD(+)</text>
        <dbReference type="Rhea" id="RHEA:16873"/>
        <dbReference type="Rhea" id="RHEA-COMP:10167"/>
        <dbReference type="Rhea" id="RHEA-COMP:10193"/>
        <dbReference type="ChEBI" id="CHEBI:15378"/>
        <dbReference type="ChEBI" id="CHEBI:15636"/>
        <dbReference type="ChEBI" id="CHEBI:57453"/>
        <dbReference type="ChEBI" id="CHEBI:57540"/>
        <dbReference type="ChEBI" id="CHEBI:57945"/>
        <dbReference type="ChEBI" id="CHEBI:65315"/>
        <dbReference type="ChEBI" id="CHEBI:74447"/>
        <dbReference type="EC" id="2.1.1.74"/>
    </reaction>
</comment>
<dbReference type="AlphaFoldDB" id="A0A8S0X6I7"/>
<keyword evidence="9 10" id="KW-0520">NAD</keyword>
<dbReference type="InterPro" id="IPR004417">
    <property type="entry name" value="TrmFO"/>
</dbReference>
<protein>
    <recommendedName>
        <fullName evidence="10">Methylenetetrahydrofolate--tRNA-(uracil-5-)-methyltransferase TrmFO</fullName>
        <ecNumber evidence="10">2.1.1.74</ecNumber>
    </recommendedName>
    <alternativeName>
        <fullName evidence="10">Folate-dependent tRNA (uracil-5-)-methyltransferase</fullName>
    </alternativeName>
    <alternativeName>
        <fullName evidence="10">Folate-dependent tRNA(M-5-U54)-methyltransferase</fullName>
    </alternativeName>
</protein>
<evidence type="ECO:0000256" key="8">
    <source>
        <dbReference type="ARBA" id="ARBA00022857"/>
    </source>
</evidence>
<evidence type="ECO:0000313" key="13">
    <source>
        <dbReference type="EMBL" id="CEJ07294.1"/>
    </source>
</evidence>
<evidence type="ECO:0000256" key="6">
    <source>
        <dbReference type="ARBA" id="ARBA00022694"/>
    </source>
</evidence>
<evidence type="ECO:0000256" key="4">
    <source>
        <dbReference type="ARBA" id="ARBA00022630"/>
    </source>
</evidence>
<dbReference type="GO" id="GO:0047151">
    <property type="term" value="F:tRNA (uracil(54)-C5)-methyltransferase activity, 5,10-methylenetetrahydrofolate-dependent"/>
    <property type="evidence" value="ECO:0007669"/>
    <property type="project" value="UniProtKB-UniRule"/>
</dbReference>
<keyword evidence="6 10" id="KW-0819">tRNA processing</keyword>
<keyword evidence="5 10" id="KW-0808">Transferase</keyword>
<reference evidence="12" key="2">
    <citation type="submission" date="2020-01" db="EMBL/GenBank/DDBJ databases">
        <authorList>
            <person name="Hornung B."/>
        </authorList>
    </citation>
    <scope>NUCLEOTIDE SEQUENCE</scope>
    <source>
        <strain evidence="12">PacBioINE</strain>
    </source>
</reference>
<dbReference type="Proteomes" id="UP001071230">
    <property type="component" value="Unassembled WGS sequence"/>
</dbReference>
<evidence type="ECO:0000256" key="1">
    <source>
        <dbReference type="ARBA" id="ARBA00001974"/>
    </source>
</evidence>
<dbReference type="NCBIfam" id="NF003739">
    <property type="entry name" value="PRK05335.1"/>
    <property type="match status" value="1"/>
</dbReference>
<name>A0A8S0X6I7_9FIRM</name>
<proteinExistence type="inferred from homology"/>
<keyword evidence="14" id="KW-1185">Reference proteome</keyword>
<dbReference type="InterPro" id="IPR036188">
    <property type="entry name" value="FAD/NAD-bd_sf"/>
</dbReference>
<dbReference type="GO" id="GO:0050660">
    <property type="term" value="F:flavin adenine dinucleotide binding"/>
    <property type="evidence" value="ECO:0007669"/>
    <property type="project" value="UniProtKB-UniRule"/>
</dbReference>
<dbReference type="EMBL" id="LR746496">
    <property type="protein sequence ID" value="CAA7602560.1"/>
    <property type="molecule type" value="Genomic_DNA"/>
</dbReference>
<dbReference type="Proteomes" id="UP000836597">
    <property type="component" value="Chromosome"/>
</dbReference>
<dbReference type="PANTHER" id="PTHR11806">
    <property type="entry name" value="GLUCOSE INHIBITED DIVISION PROTEIN A"/>
    <property type="match status" value="1"/>
</dbReference>
<evidence type="ECO:0000256" key="7">
    <source>
        <dbReference type="ARBA" id="ARBA00022827"/>
    </source>
</evidence>
<dbReference type="NCBIfam" id="TIGR00137">
    <property type="entry name" value="gid_trmFO"/>
    <property type="match status" value="1"/>
</dbReference>
<dbReference type="GO" id="GO:0005829">
    <property type="term" value="C:cytosol"/>
    <property type="evidence" value="ECO:0007669"/>
    <property type="project" value="TreeGrafter"/>
</dbReference>
<dbReference type="SUPFAM" id="SSF51905">
    <property type="entry name" value="FAD/NAD(P)-binding domain"/>
    <property type="match status" value="1"/>
</dbReference>
<comment type="subcellular location">
    <subcellularLocation>
        <location evidence="10">Cytoplasm</location>
    </subcellularLocation>
</comment>
<sequence>MQVEIIGGGLAGSEAAWQLARHGVEVVIYEMRPLRQTPAHHTGDLAELVCSNSLRAAGLENAAGLLKEEMRRLDSLIMRAADKHRVPAGGALAVDREGFAREVTAGLQGQPRVRIVRREIAKIPAAGVVVVASGPLTAGPLAEDIARITGENALSFFDAAAPIVTLESIDFDKAFWASRYDKGEADYVNCPLDKSDYERFCRELVGAETAIVPGFEQGRVFEGCMPVEVMAARGPQTLAFGPLKPVGLIDPHTGRQPFAVVQLRKENLAGTLFNLVGFQTHLKWPEQKRVFRLIPGLEQAEFVRYGVMHRNTFLNAPKVLRADFSLRRDERIFFAGQMTGVEGYIESAASGLTAGLNAWRRLAGQPTLTFPAETALGGLARHLEGSPSQDFQPMNVNFGLLPPLPERIKGKREKNARLSARALEALNVFLAESGLRAGERDDLG</sequence>
<dbReference type="EC" id="2.1.1.74" evidence="10"/>
<dbReference type="GO" id="GO:0002098">
    <property type="term" value="P:tRNA wobble uridine modification"/>
    <property type="evidence" value="ECO:0007669"/>
    <property type="project" value="TreeGrafter"/>
</dbReference>
<accession>A0A8S0X6I7</accession>
<keyword evidence="12" id="KW-0560">Oxidoreductase</keyword>
<dbReference type="Pfam" id="PF01134">
    <property type="entry name" value="GIDA"/>
    <property type="match status" value="1"/>
</dbReference>
<evidence type="ECO:0000256" key="10">
    <source>
        <dbReference type="HAMAP-Rule" id="MF_01037"/>
    </source>
</evidence>
<evidence type="ECO:0000256" key="9">
    <source>
        <dbReference type="ARBA" id="ARBA00023027"/>
    </source>
</evidence>
<keyword evidence="3 10" id="KW-0489">Methyltransferase</keyword>
<evidence type="ECO:0000256" key="2">
    <source>
        <dbReference type="ARBA" id="ARBA00022490"/>
    </source>
</evidence>
<dbReference type="Gene3D" id="3.50.50.60">
    <property type="entry name" value="FAD/NAD(P)-binding domain"/>
    <property type="match status" value="2"/>
</dbReference>
<feature type="domain" description="MnmG N-terminal" evidence="11">
    <location>
        <begin position="3"/>
        <end position="365"/>
    </location>
</feature>
<dbReference type="HAMAP" id="MF_01037">
    <property type="entry name" value="TrmFO"/>
    <property type="match status" value="1"/>
</dbReference>
<evidence type="ECO:0000313" key="14">
    <source>
        <dbReference type="Proteomes" id="UP001071230"/>
    </source>
</evidence>
<dbReference type="GO" id="GO:0030488">
    <property type="term" value="P:tRNA methylation"/>
    <property type="evidence" value="ECO:0007669"/>
    <property type="project" value="TreeGrafter"/>
</dbReference>
<dbReference type="InterPro" id="IPR040131">
    <property type="entry name" value="MnmG_N"/>
</dbReference>
<evidence type="ECO:0000259" key="11">
    <source>
        <dbReference type="Pfam" id="PF01134"/>
    </source>
</evidence>
<dbReference type="PANTHER" id="PTHR11806:SF2">
    <property type="entry name" value="METHYLENETETRAHYDROFOLATE--TRNA-(URACIL-5-)-METHYLTRANSFERASE TRMFO"/>
    <property type="match status" value="1"/>
</dbReference>
<comment type="cofactor">
    <cofactor evidence="1 10">
        <name>FAD</name>
        <dbReference type="ChEBI" id="CHEBI:57692"/>
    </cofactor>
</comment>
<feature type="binding site" evidence="10">
    <location>
        <begin position="7"/>
        <end position="12"/>
    </location>
    <ligand>
        <name>FAD</name>
        <dbReference type="ChEBI" id="CHEBI:57692"/>
    </ligand>
</feature>
<keyword evidence="2 10" id="KW-0963">Cytoplasm</keyword>
<dbReference type="KEGG" id="aacx:DEACI_3239"/>